<evidence type="ECO:0000256" key="1">
    <source>
        <dbReference type="SAM" id="MobiDB-lite"/>
    </source>
</evidence>
<evidence type="ECO:0000313" key="2">
    <source>
        <dbReference type="EMBL" id="CAF2014628.1"/>
    </source>
</evidence>
<dbReference type="AlphaFoldDB" id="A0A816N328"/>
<dbReference type="EMBL" id="HG994371">
    <property type="protein sequence ID" value="CAF2014628.1"/>
    <property type="molecule type" value="Genomic_DNA"/>
</dbReference>
<accession>A0A816N328</accession>
<feature type="region of interest" description="Disordered" evidence="1">
    <location>
        <begin position="1"/>
        <end position="66"/>
    </location>
</feature>
<protein>
    <submittedName>
        <fullName evidence="2">(rape) hypothetical protein</fullName>
    </submittedName>
</protein>
<dbReference type="SMR" id="A0A816N328"/>
<dbReference type="Proteomes" id="UP001295469">
    <property type="component" value="Chromosome C07"/>
</dbReference>
<proteinExistence type="predicted"/>
<organism evidence="2">
    <name type="scientific">Brassica napus</name>
    <name type="common">Rape</name>
    <dbReference type="NCBI Taxonomy" id="3708"/>
    <lineage>
        <taxon>Eukaryota</taxon>
        <taxon>Viridiplantae</taxon>
        <taxon>Streptophyta</taxon>
        <taxon>Embryophyta</taxon>
        <taxon>Tracheophyta</taxon>
        <taxon>Spermatophyta</taxon>
        <taxon>Magnoliopsida</taxon>
        <taxon>eudicotyledons</taxon>
        <taxon>Gunneridae</taxon>
        <taxon>Pentapetalae</taxon>
        <taxon>rosids</taxon>
        <taxon>malvids</taxon>
        <taxon>Brassicales</taxon>
        <taxon>Brassicaceae</taxon>
        <taxon>Brassiceae</taxon>
        <taxon>Brassica</taxon>
    </lineage>
</organism>
<feature type="compositionally biased region" description="Basic and acidic residues" evidence="1">
    <location>
        <begin position="54"/>
        <end position="66"/>
    </location>
</feature>
<reference evidence="2" key="1">
    <citation type="submission" date="2021-01" db="EMBL/GenBank/DDBJ databases">
        <authorList>
            <consortium name="Genoscope - CEA"/>
            <person name="William W."/>
        </authorList>
    </citation>
    <scope>NUCLEOTIDE SEQUENCE</scope>
</reference>
<gene>
    <name evidence="2" type="ORF">DARMORV10_C07P42390.1</name>
</gene>
<sequence>MAPPKKSLEVNIPVPPPINNKPKKEEDGFTTPKGVQSKNPQQTPAAPPRGGKPRLPERGGIRQKDHSRFEHCLLTYISRLRTSPSVNFTGISRGVHTVFEKKNI</sequence>
<feature type="compositionally biased region" description="Polar residues" evidence="1">
    <location>
        <begin position="33"/>
        <end position="44"/>
    </location>
</feature>
<name>A0A816N328_BRANA</name>